<dbReference type="RefSeq" id="WP_338438333.1">
    <property type="nucleotide sequence ID" value="NZ_JAUYVH010000020.1"/>
</dbReference>
<proteinExistence type="predicted"/>
<dbReference type="PROSITE" id="PS51257">
    <property type="entry name" value="PROKAR_LIPOPROTEIN"/>
    <property type="match status" value="1"/>
</dbReference>
<dbReference type="Proteomes" id="UP001225596">
    <property type="component" value="Unassembled WGS sequence"/>
</dbReference>
<protein>
    <recommendedName>
        <fullName evidence="4">Lipoprotein</fullName>
    </recommendedName>
</protein>
<feature type="chain" id="PRO_5046628409" description="Lipoprotein" evidence="1">
    <location>
        <begin position="24"/>
        <end position="70"/>
    </location>
</feature>
<keyword evidence="1" id="KW-0732">Signal</keyword>
<reference evidence="2 3" key="1">
    <citation type="submission" date="2023-08" db="EMBL/GenBank/DDBJ databases">
        <title>Oxalobacteraceae gen .nov., isolated from river sludge outside the plant.</title>
        <authorList>
            <person name="Zhao S.Y."/>
        </authorList>
    </citation>
    <scope>NUCLEOTIDE SEQUENCE [LARGE SCALE GENOMIC DNA]</scope>
    <source>
        <strain evidence="2 3">R-40</strain>
    </source>
</reference>
<evidence type="ECO:0000313" key="2">
    <source>
        <dbReference type="EMBL" id="MDQ9172302.1"/>
    </source>
</evidence>
<name>A0ABU1BTI8_9BURK</name>
<sequence>MKASIALALGTTFLAGCATPAQQAARFEQNFEYRVQTYGASCEKIGFKRDTDPWRHCVMTASPYQHTSHH</sequence>
<accession>A0ABU1BTI8</accession>
<organism evidence="2 3">
    <name type="scientific">Keguizhuia sedimenti</name>
    <dbReference type="NCBI Taxonomy" id="3064264"/>
    <lineage>
        <taxon>Bacteria</taxon>
        <taxon>Pseudomonadati</taxon>
        <taxon>Pseudomonadota</taxon>
        <taxon>Betaproteobacteria</taxon>
        <taxon>Burkholderiales</taxon>
        <taxon>Oxalobacteraceae</taxon>
        <taxon>Keguizhuia</taxon>
    </lineage>
</organism>
<evidence type="ECO:0000313" key="3">
    <source>
        <dbReference type="Proteomes" id="UP001225596"/>
    </source>
</evidence>
<gene>
    <name evidence="2" type="ORF">Q8A64_17985</name>
</gene>
<comment type="caution">
    <text evidence="2">The sequence shown here is derived from an EMBL/GenBank/DDBJ whole genome shotgun (WGS) entry which is preliminary data.</text>
</comment>
<evidence type="ECO:0000256" key="1">
    <source>
        <dbReference type="SAM" id="SignalP"/>
    </source>
</evidence>
<dbReference type="EMBL" id="JAUYVH010000020">
    <property type="protein sequence ID" value="MDQ9172302.1"/>
    <property type="molecule type" value="Genomic_DNA"/>
</dbReference>
<evidence type="ECO:0008006" key="4">
    <source>
        <dbReference type="Google" id="ProtNLM"/>
    </source>
</evidence>
<feature type="signal peptide" evidence="1">
    <location>
        <begin position="1"/>
        <end position="23"/>
    </location>
</feature>
<keyword evidence="3" id="KW-1185">Reference proteome</keyword>